<dbReference type="Pfam" id="PF13018">
    <property type="entry name" value="ESPR"/>
    <property type="match status" value="1"/>
</dbReference>
<dbReference type="Proteomes" id="UP000175677">
    <property type="component" value="Unassembled WGS sequence"/>
</dbReference>
<name>A0ABX3BNR6_9PAST</name>
<dbReference type="InterPro" id="IPR025157">
    <property type="entry name" value="Hemagglutinin_rpt"/>
</dbReference>
<evidence type="ECO:0000313" key="3">
    <source>
        <dbReference type="EMBL" id="OEY75968.1"/>
    </source>
</evidence>
<comment type="caution">
    <text evidence="3">The sequence shown here is derived from an EMBL/GenBank/DDBJ whole genome shotgun (WGS) entry which is preliminary data.</text>
</comment>
<dbReference type="EMBL" id="MDJC01000023">
    <property type="protein sequence ID" value="OEY75968.1"/>
    <property type="molecule type" value="Genomic_DNA"/>
</dbReference>
<dbReference type="InterPro" id="IPR011050">
    <property type="entry name" value="Pectin_lyase_fold/virulence"/>
</dbReference>
<gene>
    <name evidence="3" type="ORF">BFQ30_01640</name>
</gene>
<dbReference type="InterPro" id="IPR012334">
    <property type="entry name" value="Pectin_lyas_fold"/>
</dbReference>
<evidence type="ECO:0000313" key="4">
    <source>
        <dbReference type="Proteomes" id="UP000175677"/>
    </source>
</evidence>
<dbReference type="Pfam" id="PF05860">
    <property type="entry name" value="TPS"/>
    <property type="match status" value="1"/>
</dbReference>
<dbReference type="NCBIfam" id="TIGR01731">
    <property type="entry name" value="fil_hemag_20aa"/>
    <property type="match status" value="7"/>
</dbReference>
<feature type="region of interest" description="Disordered" evidence="1">
    <location>
        <begin position="281"/>
        <end position="305"/>
    </location>
</feature>
<dbReference type="SUPFAM" id="SSF51126">
    <property type="entry name" value="Pectin lyase-like"/>
    <property type="match status" value="1"/>
</dbReference>
<evidence type="ECO:0000256" key="1">
    <source>
        <dbReference type="SAM" id="MobiDB-lite"/>
    </source>
</evidence>
<protein>
    <recommendedName>
        <fullName evidence="2">Filamentous haemagglutinin FhaB/tRNA nuclease CdiA-like TPS domain-containing protein</fullName>
    </recommendedName>
</protein>
<dbReference type="Gene3D" id="2.160.20.10">
    <property type="entry name" value="Single-stranded right-handed beta-helix, Pectin lyase-like"/>
    <property type="match status" value="1"/>
</dbReference>
<feature type="compositionally biased region" description="Basic and acidic residues" evidence="1">
    <location>
        <begin position="285"/>
        <end position="297"/>
    </location>
</feature>
<keyword evidence="4" id="KW-1185">Reference proteome</keyword>
<sequence>MNKRHYKVIFSRVLNQLVVVSELAKSQGKAQSENVSPEQEKTGLFSTALSFSLNSIHFSLMLALGFVFLPSVHAEDMAIRADKSAPGNQQPTVLQTANGLPQVNIQTPSAGGVSRNQYSQFDVAEKGAVLNNARKAAQTQMAGWVQGNPNLARGEAKVILNEVNSANPSRLKGYVEVAGKKADVVIANPSGIQCDGCGVINAGRTTLTTGKAEVENGELKGYRVKGGKVTVGQKGMDNSQSDYTDIIAEKAEIKGGVWSKKGIKVTTGKNNVDRTNDSVVYVGDKNTDNTDNTDRTSDTQGENQSYSVDVSQLGGMYAEKIHLVDNGQGLGVRNAGHIGASAGEVKIDSQGRIVNEGEISGKQDVQIKTKSDVIQKGKVETARGDVLVNAKNQINQVGATISGGHIRYQADSVEAGKSSVLAAGIEENGKTREIDEVSETKNLEIKTAKTTVAKGKNIASGKVDVQAQTVDVSESQTSGQDVHIVAHQGEMNANQATLIAKNEINLHTPSQLLTQHANLKADWINATAQRVENQQGRWASQGVRDFSLNLEQGLNNEKGLILSGGNMSLTQQNQFLNNREGRLLSGKDLTLTVLSVDNRAGMIVADGSSTLNIARDINNQKVGNTGSLIQAQGDLTVNTTNLNNQNTKGNAQSVPTQGILAGKAEVNAHQLDNKQGGIYSVSSQVLNVVNQLDNNQGELFSTGDIRIQGKGASIKNSQGSIQATEKLNIQVNALSGDGDIEANHTNIQLVQDFDSQRDLVGRSSLSLTTQGHLINRAGLLSEGHTQINAKNIENTKTAEIQGKQIALISEQNITNRGLIKGAVENVIKTGDTLTNVGTGRIYGGHVALQAGQKIVNTDELQSDGTIKSAVVAAKERLDVAAPFVENSKTVFTQNWAFNGIGGTLSSEGKVVFGRTLDENNQSKDLGDKLLNSGSLIEGRGVVLGMHQTLNKNARIYTRLEEVKREKVNEHYLLEDGSAERINFDQLRWASFSRAGKVVYKNQNKVTRPTNGKIEGHILPMPNEEVCANEQTRSGCVVVPQALYLNNDPIWAAFNITPPPTSPTLPDLSGLDETLKQAPEEPKQPKRTWRNRHDYDRLMKEYELKMGEYRKAVADYEAKLVEFSAQMKPYFEWAKVNEKAFEQLDAAILEHNKKLLGKEFYRFWDIYVQERITSETKVKETHPGKILSQGDVEFNGNVENNRSQIIAAGKIYNPNNPSEKVNNVPEMGITRVVDNGNQEWTYSRWRGGVKRYHQRDWAGRHDYQKITDTPLDLKQVRTEAYTTVMPEGEKANLSMETLALANNIHVANGVNQSNAKAGQREIRTIGADVSLPTSSLYHTNPEVTNRPLIETDPQFTDRKQWLSGDYMFKALRSDPQNILRRLGDGYYEQRLVRDQVNQLTGRMFLTGYQDLEAQYKGLMDNGITFAKRFNLTPGVALSPAQVAQLTSDIVWFEEKEVTLPSGKQVKVMAPRVYAMAQKGDLNGEGTLISADVIDLRSNRLTNSGTIAGRKLTLLNTESLFNAGSITGDKVGIKTTNNFDNIGGKVEAERALLVDVGGDLNHESTTMTTKVDLSHFQRSETTLARKALFHVKGEEGQLQLSSNNLNAKGADIINDGNGSTLVQTKNNMNLTALSVGFDEKMGAGNHYRHEKVEQAISSQIKGKGDVTLTAKNLRAEGAQLESEAKLMAIAENDLVLNTATNTLELTEHHQYKSGVLTRKSKITDEYEKRIEQVGSELSGREIVLLAGHNVEAIGVKLVADNNVLIDAKNDVLLQAGKNQLIHETQIVSKKSGLMGNGGIGFTMGSNKEKVNQDNTQESAAHSQIGSLTGNVTIQAGNRYQQVGSIVSSGKGDVDITSKTVDIDGIQLNYESNSRYEMQQKGLTIALTGAVASALQSVKSTAESTKMVGKSQNNRINAMSAMNVGFEGVRAAESTLALTEAINKNGLGQGISSDVGVSITYGQQKSVQTQHSKGNTVEKSQVNAAGKVNITATDKGGQSQLTITGSDVSGRAGTHLKSDGNINILAADENHLERSKNKSTGFNVGVAIQFGNDVSAGITAGGNVAKGYGNGESQAWVTSQIGTQASKTIIESGKETNIKGSQVKGKRVEVRAENLTIESLQDTARYEGKQESVSGQVTVGYGFSASGNYNRSKVNSNYASVKTQAGIFSGDEGYDLNIRKHSELTGGLVTSTEKAEAEGKNRFETGTLMARDIENHSSVSGKGFGLGGGFSVSGGGAPKDLGSVKLQKVGKNHQDGSSKVEFSGIAGIANQGNWGITKGLATGALGYLSRNSSENGVTSSSINTKNMIIRNEEAQRALGLSSEEIIARVNKDNIHQSLNKPNVEQFKTDLERDLAVSKAFVDNISRHGDEIYYNMEKNEDSIFSIKKKTDDCEHISCLKFDEKGNNTADNSQELKAALYSDKILTEEQAELFSRMATAGMLNLTPKDKVSSAILYDRDLASINETAVIANRGSAGLVNEFLFTGFERFRAWANVPAIFGASNATRDKVQILNKIEEYNTQAIKDGKRTYNIEALSHSLGVSGDKNMLNWSAHLGQKYPNTVIKFSHLGGSYPSEGISNQAKGLFKDVKTEYHGVEGDFVYSGIGGWFIGNNPNAKSASKKLSFSEKHSIGNYNINNLKYVYDSSDEKELRNKIKIENTLKNIHSSSNGERIFNHYKEVE</sequence>
<organism evidence="3 4">
    <name type="scientific">Haemophilus quentini</name>
    <dbReference type="NCBI Taxonomy" id="123834"/>
    <lineage>
        <taxon>Bacteria</taxon>
        <taxon>Pseudomonadati</taxon>
        <taxon>Pseudomonadota</taxon>
        <taxon>Gammaproteobacteria</taxon>
        <taxon>Pasteurellales</taxon>
        <taxon>Pasteurellaceae</taxon>
        <taxon>Haemophilus</taxon>
    </lineage>
</organism>
<reference evidence="3 4" key="1">
    <citation type="submission" date="2016-08" db="EMBL/GenBank/DDBJ databases">
        <authorList>
            <person name="Eshaghi A."/>
            <person name="Soares D."/>
            <person name="Kus J."/>
            <person name="Richardson D."/>
            <person name="Li A."/>
            <person name="Patel S.N."/>
        </authorList>
    </citation>
    <scope>NUCLEOTIDE SEQUENCE [LARGE SCALE GENOMIC DNA]</scope>
    <source>
        <strain evidence="3 4">C860</strain>
    </source>
</reference>
<dbReference type="Pfam" id="PF13332">
    <property type="entry name" value="Fil_haemagg_2"/>
    <property type="match status" value="3"/>
</dbReference>
<dbReference type="InterPro" id="IPR010069">
    <property type="entry name" value="CdiA_FHA1_rpt"/>
</dbReference>
<proteinExistence type="predicted"/>
<feature type="domain" description="Filamentous haemagglutinin FhaB/tRNA nuclease CdiA-like TPS" evidence="2">
    <location>
        <begin position="97"/>
        <end position="217"/>
    </location>
</feature>
<dbReference type="NCBIfam" id="TIGR01901">
    <property type="entry name" value="adhes_NPXG"/>
    <property type="match status" value="1"/>
</dbReference>
<evidence type="ECO:0000259" key="2">
    <source>
        <dbReference type="SMART" id="SM00912"/>
    </source>
</evidence>
<dbReference type="SMART" id="SM00912">
    <property type="entry name" value="Haemagg_act"/>
    <property type="match status" value="1"/>
</dbReference>
<dbReference type="InterPro" id="IPR008638">
    <property type="entry name" value="FhaB/CdiA-like_TPS"/>
</dbReference>
<dbReference type="InterPro" id="IPR024973">
    <property type="entry name" value="ESPR"/>
</dbReference>
<accession>A0ABX3BNR6</accession>
<dbReference type="RefSeq" id="WP_005641900.1">
    <property type="nucleotide sequence ID" value="NZ_MDJC01000023.1"/>
</dbReference>